<dbReference type="Proteomes" id="UP000672602">
    <property type="component" value="Unassembled WGS sequence"/>
</dbReference>
<sequence>MRRLGKILERFAWNLGLFVLLILLVRPAIGAYEWLAWNVLTKDFQAVCTSPRELTGYDVDVFHVIEGPYTAEFWEYLRVAFDRLGEDLEPEWAMWQEDGTLRVPVGFDFEPVEKDAMRYLRHDRRPRERSHVLASYATNQIFKDRLMGRVDLSQYEHLAYSWLPDSFPPANQPNTCGFMEEVITVDGSLAPSSRQTHELNRLF</sequence>
<dbReference type="RefSeq" id="WP_210683320.1">
    <property type="nucleotide sequence ID" value="NZ_JAGMWN010000010.1"/>
</dbReference>
<dbReference type="EMBL" id="JAGMWN010000010">
    <property type="protein sequence ID" value="MBP5858739.1"/>
    <property type="molecule type" value="Genomic_DNA"/>
</dbReference>
<evidence type="ECO:0000313" key="1">
    <source>
        <dbReference type="EMBL" id="MBP5858739.1"/>
    </source>
</evidence>
<gene>
    <name evidence="1" type="ORF">KAJ83_17095</name>
</gene>
<reference evidence="1" key="1">
    <citation type="submission" date="2021-04" db="EMBL/GenBank/DDBJ databases">
        <authorList>
            <person name="Zhang D.-C."/>
        </authorList>
    </citation>
    <scope>NUCLEOTIDE SEQUENCE</scope>
    <source>
        <strain evidence="1">CGMCC 1.15697</strain>
    </source>
</reference>
<organism evidence="1 2">
    <name type="scientific">Marivibrio halodurans</name>
    <dbReference type="NCBI Taxonomy" id="2039722"/>
    <lineage>
        <taxon>Bacteria</taxon>
        <taxon>Pseudomonadati</taxon>
        <taxon>Pseudomonadota</taxon>
        <taxon>Alphaproteobacteria</taxon>
        <taxon>Rhodospirillales</taxon>
        <taxon>Rhodospirillaceae</taxon>
        <taxon>Marivibrio</taxon>
    </lineage>
</organism>
<dbReference type="AlphaFoldDB" id="A0A8J7V5C2"/>
<proteinExistence type="predicted"/>
<name>A0A8J7V5C2_9PROT</name>
<protein>
    <submittedName>
        <fullName evidence="1">Uncharacterized protein</fullName>
    </submittedName>
</protein>
<comment type="caution">
    <text evidence="1">The sequence shown here is derived from an EMBL/GenBank/DDBJ whole genome shotgun (WGS) entry which is preliminary data.</text>
</comment>
<keyword evidence="2" id="KW-1185">Reference proteome</keyword>
<accession>A0A8J7V5C2</accession>
<evidence type="ECO:0000313" key="2">
    <source>
        <dbReference type="Proteomes" id="UP000672602"/>
    </source>
</evidence>